<feature type="transmembrane region" description="Helical" evidence="11">
    <location>
        <begin position="448"/>
        <end position="468"/>
    </location>
</feature>
<keyword evidence="6 11" id="KW-0812">Transmembrane</keyword>
<keyword evidence="4" id="KW-0337">GPI-anchor biosynthesis</keyword>
<dbReference type="GO" id="GO:0051267">
    <property type="term" value="F:CP2 mannose-ethanolamine phosphotransferase activity"/>
    <property type="evidence" value="ECO:0007669"/>
    <property type="project" value="TreeGrafter"/>
</dbReference>
<evidence type="ECO:0000313" key="13">
    <source>
        <dbReference type="EMBL" id="CAH0392443.1"/>
    </source>
</evidence>
<evidence type="ECO:0000256" key="4">
    <source>
        <dbReference type="ARBA" id="ARBA00022502"/>
    </source>
</evidence>
<name>A0A9P0F558_BEMTA</name>
<organism evidence="13 14">
    <name type="scientific">Bemisia tabaci</name>
    <name type="common">Sweetpotato whitefly</name>
    <name type="synonym">Aleurodes tabaci</name>
    <dbReference type="NCBI Taxonomy" id="7038"/>
    <lineage>
        <taxon>Eukaryota</taxon>
        <taxon>Metazoa</taxon>
        <taxon>Ecdysozoa</taxon>
        <taxon>Arthropoda</taxon>
        <taxon>Hexapoda</taxon>
        <taxon>Insecta</taxon>
        <taxon>Pterygota</taxon>
        <taxon>Neoptera</taxon>
        <taxon>Paraneoptera</taxon>
        <taxon>Hemiptera</taxon>
        <taxon>Sternorrhyncha</taxon>
        <taxon>Aleyrodoidea</taxon>
        <taxon>Aleyrodidae</taxon>
        <taxon>Aleyrodinae</taxon>
        <taxon>Bemisia</taxon>
    </lineage>
</organism>
<dbReference type="Pfam" id="PF01663">
    <property type="entry name" value="Phosphodiest"/>
    <property type="match status" value="1"/>
</dbReference>
<dbReference type="InterPro" id="IPR045687">
    <property type="entry name" value="PIGG/GPI7_C"/>
</dbReference>
<feature type="transmembrane region" description="Helical" evidence="11">
    <location>
        <begin position="640"/>
        <end position="660"/>
    </location>
</feature>
<keyword evidence="7" id="KW-0256">Endoplasmic reticulum</keyword>
<evidence type="ECO:0000256" key="8">
    <source>
        <dbReference type="ARBA" id="ARBA00022989"/>
    </source>
</evidence>
<evidence type="ECO:0000256" key="6">
    <source>
        <dbReference type="ARBA" id="ARBA00022692"/>
    </source>
</evidence>
<dbReference type="CDD" id="cd16024">
    <property type="entry name" value="GPI_EPT_2"/>
    <property type="match status" value="1"/>
</dbReference>
<dbReference type="InterPro" id="IPR017850">
    <property type="entry name" value="Alkaline_phosphatase_core_sf"/>
</dbReference>
<keyword evidence="10" id="KW-0325">Glycoprotein</keyword>
<dbReference type="Pfam" id="PF19316">
    <property type="entry name" value="PIGO_PIGG"/>
    <property type="match status" value="1"/>
</dbReference>
<sequence>MELLYYIFVSVTALVTFLASFFHFSPSALDSSTSLGNPPSSVENLYLKSFSLTNSSLYHPIVDKVVLMVVDSLRYDFLGDELLLDRTYMPYVSSLLRNDETSCITKATASPPTVTMPRIKAITTGMAPTYIDIIRNLNATHVSDDNILLRARNHGLKLAFYGDDTWLKMFPGYFQRSEGVTSFYVSDYTEVDVNVTRNVVEELKNDDWNILILHYLGLDHIGHVHGAFSDLIPEKLKEMDYVFQLIHDHLTEKRRETKKSFLMILCGDHGMKDQGGHGGASADETTVPFITVGLPCSSEEKNAITQLDIVPTLSVLMGLPIPLKSSGNLALNLLRSLSTKQLLFSLFYNNELLAQKYAKLRRLSIEDECYKDYLAAKDSYTKWSQSTGANSDALKPNSILLLAKSSKCMSSVIIASATTFDLPSMLFAIGLSVQVTVLLFFRPDLKTTSVLGILIFGFLAAATLLLLGNMFVCESRSATSLCTNSLSSFFLLLVFCVNCTLVGLGRAQFSSQKLNLRNRLLAFLSFGTCLHLVSVISSSFIEEEHQIWYYLTPSFVSLLLLCVSNSRKNLIQLIITLCIFRFFRKLNATGDKWASEVDIGDILQENRMLLSGFTFVSLFFNSLCLIWIRIKFYASKLPSILHLVLLPILATIHFTFQMIVNNLNPFFNLSDHYRDDDISFLSALVAWLYWIVSIVILAEDIIKLYVSRNQITRLETWSEVFRIMLMSWLFSIGLLQKPHNIILIPVFVFVCHIIQKTLFDLYESSELILCIIHHWLGLLFYFYQGNSNSLATIDVSAGYVGLTHFNFAHVGFQICVSLSAYPILSYILLLNYLIRTSNCTQSFLRKIRRANNVLMTIQIIHLTFFLFVITLMRYHLFIWSVFSPKLLYLSYHTSVFFVLVTVFEAIYLVLEYNV</sequence>
<evidence type="ECO:0000256" key="7">
    <source>
        <dbReference type="ARBA" id="ARBA00022824"/>
    </source>
</evidence>
<feature type="transmembrane region" description="Helical" evidence="11">
    <location>
        <begin position="547"/>
        <end position="563"/>
    </location>
</feature>
<evidence type="ECO:0000256" key="11">
    <source>
        <dbReference type="SAM" id="Phobius"/>
    </source>
</evidence>
<feature type="transmembrane region" description="Helical" evidence="11">
    <location>
        <begin position="888"/>
        <end position="910"/>
    </location>
</feature>
<feature type="transmembrane region" description="Helical" evidence="11">
    <location>
        <begin position="521"/>
        <end position="541"/>
    </location>
</feature>
<feature type="transmembrane region" description="Helical" evidence="11">
    <location>
        <begin position="488"/>
        <end position="509"/>
    </location>
</feature>
<evidence type="ECO:0000256" key="10">
    <source>
        <dbReference type="ARBA" id="ARBA00023180"/>
    </source>
</evidence>
<dbReference type="Proteomes" id="UP001152759">
    <property type="component" value="Chromosome 6"/>
</dbReference>
<accession>A0A9P0F558</accession>
<feature type="transmembrane region" description="Helical" evidence="11">
    <location>
        <begin position="608"/>
        <end position="628"/>
    </location>
</feature>
<evidence type="ECO:0000313" key="14">
    <source>
        <dbReference type="Proteomes" id="UP001152759"/>
    </source>
</evidence>
<feature type="domain" description="GPI ethanolamine phosphate transferase 2 C-terminal" evidence="12">
    <location>
        <begin position="513"/>
        <end position="903"/>
    </location>
</feature>
<dbReference type="InterPro" id="IPR002591">
    <property type="entry name" value="Phosphodiest/P_Trfase"/>
</dbReference>
<dbReference type="InterPro" id="IPR037674">
    <property type="entry name" value="PIG-G_N"/>
</dbReference>
<reference evidence="13" key="1">
    <citation type="submission" date="2021-12" db="EMBL/GenBank/DDBJ databases">
        <authorList>
            <person name="King R."/>
        </authorList>
    </citation>
    <scope>NUCLEOTIDE SEQUENCE</scope>
</reference>
<comment type="pathway">
    <text evidence="2">Glycolipid biosynthesis; glycosylphosphatidylinositol-anchor biosynthesis.</text>
</comment>
<keyword evidence="9 11" id="KW-0472">Membrane</keyword>
<feature type="transmembrane region" description="Helical" evidence="11">
    <location>
        <begin position="766"/>
        <end position="783"/>
    </location>
</feature>
<dbReference type="SUPFAM" id="SSF53649">
    <property type="entry name" value="Alkaline phosphatase-like"/>
    <property type="match status" value="1"/>
</dbReference>
<dbReference type="InterPro" id="IPR039527">
    <property type="entry name" value="PIGG/GPI7"/>
</dbReference>
<dbReference type="KEGG" id="btab:109030175"/>
<keyword evidence="5" id="KW-0808">Transferase</keyword>
<dbReference type="PANTHER" id="PTHR23072">
    <property type="entry name" value="PHOSPHATIDYLINOSITOL GLYCAN-RELATED"/>
    <property type="match status" value="1"/>
</dbReference>
<keyword evidence="14" id="KW-1185">Reference proteome</keyword>
<evidence type="ECO:0000256" key="5">
    <source>
        <dbReference type="ARBA" id="ARBA00022679"/>
    </source>
</evidence>
<proteinExistence type="inferred from homology"/>
<protein>
    <recommendedName>
        <fullName evidence="12">GPI ethanolamine phosphate transferase 2 C-terminal domain-containing protein</fullName>
    </recommendedName>
</protein>
<evidence type="ECO:0000256" key="2">
    <source>
        <dbReference type="ARBA" id="ARBA00004687"/>
    </source>
</evidence>
<dbReference type="EMBL" id="OU963867">
    <property type="protein sequence ID" value="CAH0392443.1"/>
    <property type="molecule type" value="Genomic_DNA"/>
</dbReference>
<dbReference type="Gene3D" id="3.40.720.10">
    <property type="entry name" value="Alkaline Phosphatase, subunit A"/>
    <property type="match status" value="1"/>
</dbReference>
<comment type="similarity">
    <text evidence="3">Belongs to the PIGG/PIGN/PIGO family. PIGG subfamily.</text>
</comment>
<evidence type="ECO:0000259" key="12">
    <source>
        <dbReference type="Pfam" id="PF19316"/>
    </source>
</evidence>
<feature type="transmembrane region" description="Helical" evidence="11">
    <location>
        <begin position="741"/>
        <end position="759"/>
    </location>
</feature>
<feature type="transmembrane region" description="Helical" evidence="11">
    <location>
        <begin position="422"/>
        <end position="441"/>
    </location>
</feature>
<evidence type="ECO:0000256" key="3">
    <source>
        <dbReference type="ARBA" id="ARBA00005315"/>
    </source>
</evidence>
<gene>
    <name evidence="13" type="ORF">BEMITA_LOCUS10964</name>
</gene>
<dbReference type="GO" id="GO:0006506">
    <property type="term" value="P:GPI anchor biosynthetic process"/>
    <property type="evidence" value="ECO:0007669"/>
    <property type="project" value="UniProtKB-KW"/>
</dbReference>
<evidence type="ECO:0000256" key="1">
    <source>
        <dbReference type="ARBA" id="ARBA00004477"/>
    </source>
</evidence>
<comment type="subcellular location">
    <subcellularLocation>
        <location evidence="1">Endoplasmic reticulum membrane</location>
        <topology evidence="1">Multi-pass membrane protein</topology>
    </subcellularLocation>
</comment>
<dbReference type="PANTHER" id="PTHR23072:SF0">
    <property type="entry name" value="GPI ETHANOLAMINE PHOSPHATE TRANSFERASE 2"/>
    <property type="match status" value="1"/>
</dbReference>
<feature type="transmembrane region" description="Helical" evidence="11">
    <location>
        <begin position="853"/>
        <end position="876"/>
    </location>
</feature>
<keyword evidence="8 11" id="KW-1133">Transmembrane helix</keyword>
<dbReference type="AlphaFoldDB" id="A0A9P0F558"/>
<evidence type="ECO:0000256" key="9">
    <source>
        <dbReference type="ARBA" id="ARBA00023136"/>
    </source>
</evidence>
<feature type="transmembrane region" description="Helical" evidence="11">
    <location>
        <begin position="680"/>
        <end position="698"/>
    </location>
</feature>
<dbReference type="GO" id="GO:0005789">
    <property type="term" value="C:endoplasmic reticulum membrane"/>
    <property type="evidence" value="ECO:0007669"/>
    <property type="project" value="UniProtKB-SubCell"/>
</dbReference>
<feature type="transmembrane region" description="Helical" evidence="11">
    <location>
        <begin position="810"/>
        <end position="833"/>
    </location>
</feature>